<gene>
    <name evidence="3" type="ORF">CYMTET_18041</name>
</gene>
<evidence type="ECO:0000313" key="3">
    <source>
        <dbReference type="EMBL" id="KAK3273734.1"/>
    </source>
</evidence>
<feature type="region of interest" description="Disordered" evidence="2">
    <location>
        <begin position="600"/>
        <end position="693"/>
    </location>
</feature>
<proteinExistence type="predicted"/>
<sequence>MSSSSGLPPSGTIVCLENNGYFLGAVHHNNKWELCSRENRPEERLQASDDLASCPAAYLFIIVHCNSTGAVAFRSVKAEGRTLQASPTRGSPLHFSSRGSKEYESWYVPEGEANSGGNAQTLFVNAKAPEKVLRATIREVVAVPRLKWKTFQLFCEGVGSTLKHGEEHSKGDDERARVRACQLQAQREDVQASALQELALERRRREELELQLDRTKLDVQRLRDDRARKIQEVALAWGKERKLNKELESYIISWQEKRSQLEAEWQQGSDTVAGAKHRSSSSGNQPVRAHEASSATSTAMRDGDRGVPHREVSGGEVEVERSSVAREPEGLRRDTGRRDAGEDVHPERKGEALWEPEERAGRRASEEPSTDAHCRQGAPKHDVSCSVPPPAPAVQTAQIGRNAFKAEERLESTDRSFSAVADTGVAAGGRRVLPAPRRSSVDIAEAAAQKQGSGAGGAPAEALAAGGGGSSSSGLDVLALCRQAKAAARAGCAILREGETAGKAVLGGSVRPGVHEQPAVALQAEHNSAALPRTAAELSTLQIALHPTATTVGLEAEPVAAVKAHTSEGKAPVQPAPLTSASMHNVVQGELVYHGNRIQSAAAPPPLFPPPPPPPPPPPTQPKAPVPQFKAAKEGAEDRRLPVQVSSKRPADVEGDGHEVLMAAIRKGPGCLRPIRGGQRPAQENEPPSEPST</sequence>
<feature type="compositionally biased region" description="Pro residues" evidence="2">
    <location>
        <begin position="603"/>
        <end position="625"/>
    </location>
</feature>
<dbReference type="EMBL" id="LGRX02008291">
    <property type="protein sequence ID" value="KAK3273734.1"/>
    <property type="molecule type" value="Genomic_DNA"/>
</dbReference>
<feature type="compositionally biased region" description="Low complexity" evidence="2">
    <location>
        <begin position="444"/>
        <end position="464"/>
    </location>
</feature>
<feature type="coiled-coil region" evidence="1">
    <location>
        <begin position="191"/>
        <end position="264"/>
    </location>
</feature>
<dbReference type="Proteomes" id="UP001190700">
    <property type="component" value="Unassembled WGS sequence"/>
</dbReference>
<dbReference type="AlphaFoldDB" id="A0AAE0G8U9"/>
<feature type="region of interest" description="Disordered" evidence="2">
    <location>
        <begin position="443"/>
        <end position="468"/>
    </location>
</feature>
<evidence type="ECO:0000256" key="2">
    <source>
        <dbReference type="SAM" id="MobiDB-lite"/>
    </source>
</evidence>
<protein>
    <submittedName>
        <fullName evidence="3">Uncharacterized protein</fullName>
    </submittedName>
</protein>
<evidence type="ECO:0000256" key="1">
    <source>
        <dbReference type="SAM" id="Coils"/>
    </source>
</evidence>
<feature type="compositionally biased region" description="Basic and acidic residues" evidence="2">
    <location>
        <begin position="301"/>
        <end position="383"/>
    </location>
</feature>
<keyword evidence="4" id="KW-1185">Reference proteome</keyword>
<feature type="region of interest" description="Disordered" evidence="2">
    <location>
        <begin position="265"/>
        <end position="386"/>
    </location>
</feature>
<name>A0AAE0G8U9_9CHLO</name>
<feature type="compositionally biased region" description="Basic and acidic residues" evidence="2">
    <location>
        <begin position="649"/>
        <end position="659"/>
    </location>
</feature>
<comment type="caution">
    <text evidence="3">The sequence shown here is derived from an EMBL/GenBank/DDBJ whole genome shotgun (WGS) entry which is preliminary data.</text>
</comment>
<accession>A0AAE0G8U9</accession>
<feature type="compositionally biased region" description="Basic and acidic residues" evidence="2">
    <location>
        <begin position="631"/>
        <end position="641"/>
    </location>
</feature>
<keyword evidence="1" id="KW-0175">Coiled coil</keyword>
<evidence type="ECO:0000313" key="4">
    <source>
        <dbReference type="Proteomes" id="UP001190700"/>
    </source>
</evidence>
<organism evidence="3 4">
    <name type="scientific">Cymbomonas tetramitiformis</name>
    <dbReference type="NCBI Taxonomy" id="36881"/>
    <lineage>
        <taxon>Eukaryota</taxon>
        <taxon>Viridiplantae</taxon>
        <taxon>Chlorophyta</taxon>
        <taxon>Pyramimonadophyceae</taxon>
        <taxon>Pyramimonadales</taxon>
        <taxon>Pyramimonadaceae</taxon>
        <taxon>Cymbomonas</taxon>
    </lineage>
</organism>
<reference evidence="3 4" key="1">
    <citation type="journal article" date="2015" name="Genome Biol. Evol.">
        <title>Comparative Genomics of a Bacterivorous Green Alga Reveals Evolutionary Causalities and Consequences of Phago-Mixotrophic Mode of Nutrition.</title>
        <authorList>
            <person name="Burns J.A."/>
            <person name="Paasch A."/>
            <person name="Narechania A."/>
            <person name="Kim E."/>
        </authorList>
    </citation>
    <scope>NUCLEOTIDE SEQUENCE [LARGE SCALE GENOMIC DNA]</scope>
    <source>
        <strain evidence="3 4">PLY_AMNH</strain>
    </source>
</reference>